<dbReference type="PANTHER" id="PTHR43781">
    <property type="entry name" value="SACCHAROPINE DEHYDROGENASE"/>
    <property type="match status" value="1"/>
</dbReference>
<protein>
    <submittedName>
        <fullName evidence="2">Uncharacterized conserved protein</fullName>
    </submittedName>
</protein>
<dbReference type="Gene3D" id="3.40.50.720">
    <property type="entry name" value="NAD(P)-binding Rossmann-like Domain"/>
    <property type="match status" value="1"/>
</dbReference>
<proteinExistence type="predicted"/>
<dbReference type="RefSeq" id="WP_089866197.1">
    <property type="nucleotide sequence ID" value="NZ_FOTC01000001.1"/>
</dbReference>
<accession>A0A1I4C1Y9</accession>
<name>A0A1I4C1Y9_9EURY</name>
<dbReference type="InterPro" id="IPR005097">
    <property type="entry name" value="Sacchrp_dh_NADP-bd"/>
</dbReference>
<feature type="domain" description="Saccharopine dehydrogenase NADP binding" evidence="1">
    <location>
        <begin position="4"/>
        <end position="120"/>
    </location>
</feature>
<evidence type="ECO:0000313" key="2">
    <source>
        <dbReference type="EMBL" id="SFK74945.1"/>
    </source>
</evidence>
<keyword evidence="3" id="KW-1185">Reference proteome</keyword>
<dbReference type="EMBL" id="FOTC01000001">
    <property type="protein sequence ID" value="SFK74945.1"/>
    <property type="molecule type" value="Genomic_DNA"/>
</dbReference>
<dbReference type="SUPFAM" id="SSF51735">
    <property type="entry name" value="NAD(P)-binding Rossmann-fold domains"/>
    <property type="match status" value="1"/>
</dbReference>
<evidence type="ECO:0000313" key="3">
    <source>
        <dbReference type="Proteomes" id="UP000199607"/>
    </source>
</evidence>
<dbReference type="PANTHER" id="PTHR43781:SF1">
    <property type="entry name" value="SACCHAROPINE DEHYDROGENASE"/>
    <property type="match status" value="1"/>
</dbReference>
<reference evidence="3" key="1">
    <citation type="submission" date="2016-10" db="EMBL/GenBank/DDBJ databases">
        <authorList>
            <person name="Varghese N."/>
            <person name="Submissions S."/>
        </authorList>
    </citation>
    <scope>NUCLEOTIDE SEQUENCE [LARGE SCALE GENOMIC DNA]</scope>
    <source>
        <strain evidence="3">CGMCC 1.7738</strain>
    </source>
</reference>
<evidence type="ECO:0000259" key="1">
    <source>
        <dbReference type="Pfam" id="PF03435"/>
    </source>
</evidence>
<dbReference type="Proteomes" id="UP000199607">
    <property type="component" value="Unassembled WGS sequence"/>
</dbReference>
<dbReference type="InterPro" id="IPR036291">
    <property type="entry name" value="NAD(P)-bd_dom_sf"/>
</dbReference>
<gene>
    <name evidence="2" type="ORF">SAMN04487950_0903</name>
</gene>
<dbReference type="Pfam" id="PF03435">
    <property type="entry name" value="Sacchrp_dh_NADP"/>
    <property type="match status" value="1"/>
</dbReference>
<organism evidence="2 3">
    <name type="scientific">Halogranum rubrum</name>
    <dbReference type="NCBI Taxonomy" id="553466"/>
    <lineage>
        <taxon>Archaea</taxon>
        <taxon>Methanobacteriati</taxon>
        <taxon>Methanobacteriota</taxon>
        <taxon>Stenosarchaea group</taxon>
        <taxon>Halobacteria</taxon>
        <taxon>Halobacteriales</taxon>
        <taxon>Haloferacaceae</taxon>
    </lineage>
</organism>
<sequence>MSEVLIYGSYGYTGDRIARAAVERGWNPILAGRTASKVTEQTDELGCRARIFEADDAADRLHDVDLVLNCAGPFSQTAAPLAQACLQTDTHYLDITGEVGVFTRLNGMDEAAAEKGVTLMPGVGFDVVPTDCLAAHLHDRLPEAKTLSLGFDAVGSFSPGTLKTAVEGLGQGCVVRREGHLKQVPAAWKTRTVDFGRGRKKATTVPWGDVATAYYTTGIPNIEVYAALPRIARTLLKAERTFGGVLDSDVAQSGLKWLVDRTVDGPDDEELEDGFVWVWGEAADGYDSAVSRLRTPHTYKLTVETAILATQRVLDGDAPVGYQTPAGAFGPDFVLEIDGVRRIDD</sequence>
<dbReference type="AlphaFoldDB" id="A0A1I4C1Y9"/>